<sequence>MPKGCLQVNHKMADGYTLAKLVDEMNYLRFTKRRSLEDIRRETV</sequence>
<evidence type="ECO:0000313" key="1">
    <source>
        <dbReference type="EMBL" id="GAG93572.1"/>
    </source>
</evidence>
<gene>
    <name evidence="1" type="ORF">S01H4_36589</name>
</gene>
<dbReference type="EMBL" id="BART01019577">
    <property type="protein sequence ID" value="GAG93572.1"/>
    <property type="molecule type" value="Genomic_DNA"/>
</dbReference>
<protein>
    <submittedName>
        <fullName evidence="1">Uncharacterized protein</fullName>
    </submittedName>
</protein>
<comment type="caution">
    <text evidence="1">The sequence shown here is derived from an EMBL/GenBank/DDBJ whole genome shotgun (WGS) entry which is preliminary data.</text>
</comment>
<proteinExistence type="predicted"/>
<dbReference type="AlphaFoldDB" id="X1CKP0"/>
<name>X1CKP0_9ZZZZ</name>
<reference evidence="1" key="1">
    <citation type="journal article" date="2014" name="Front. Microbiol.">
        <title>High frequency of phylogenetically diverse reductive dehalogenase-homologous genes in deep subseafloor sedimentary metagenomes.</title>
        <authorList>
            <person name="Kawai M."/>
            <person name="Futagami T."/>
            <person name="Toyoda A."/>
            <person name="Takaki Y."/>
            <person name="Nishi S."/>
            <person name="Hori S."/>
            <person name="Arai W."/>
            <person name="Tsubouchi T."/>
            <person name="Morono Y."/>
            <person name="Uchiyama I."/>
            <person name="Ito T."/>
            <person name="Fujiyama A."/>
            <person name="Inagaki F."/>
            <person name="Takami H."/>
        </authorList>
    </citation>
    <scope>NUCLEOTIDE SEQUENCE</scope>
    <source>
        <strain evidence="1">Expedition CK06-06</strain>
    </source>
</reference>
<organism evidence="1">
    <name type="scientific">marine sediment metagenome</name>
    <dbReference type="NCBI Taxonomy" id="412755"/>
    <lineage>
        <taxon>unclassified sequences</taxon>
        <taxon>metagenomes</taxon>
        <taxon>ecological metagenomes</taxon>
    </lineage>
</organism>
<accession>X1CKP0</accession>